<accession>A0A1I0YEI7</accession>
<dbReference type="OrthoDB" id="5486659at2"/>
<reference evidence="1 2" key="1">
    <citation type="submission" date="2016-10" db="EMBL/GenBank/DDBJ databases">
        <authorList>
            <person name="de Groot N.N."/>
        </authorList>
    </citation>
    <scope>NUCLEOTIDE SEQUENCE [LARGE SCALE GENOMIC DNA]</scope>
    <source>
        <strain evidence="1 2">DSM 12271</strain>
    </source>
</reference>
<keyword evidence="2" id="KW-1185">Reference proteome</keyword>
<evidence type="ECO:0000313" key="2">
    <source>
        <dbReference type="Proteomes" id="UP000198619"/>
    </source>
</evidence>
<dbReference type="Gene3D" id="3.40.50.300">
    <property type="entry name" value="P-loop containing nucleotide triphosphate hydrolases"/>
    <property type="match status" value="1"/>
</dbReference>
<dbReference type="EMBL" id="FOKI01000012">
    <property type="protein sequence ID" value="SFB11186.1"/>
    <property type="molecule type" value="Genomic_DNA"/>
</dbReference>
<dbReference type="SUPFAM" id="SSF52540">
    <property type="entry name" value="P-loop containing nucleoside triphosphate hydrolases"/>
    <property type="match status" value="1"/>
</dbReference>
<dbReference type="AlphaFoldDB" id="A0A1I0YEI7"/>
<dbReference type="Proteomes" id="UP000198619">
    <property type="component" value="Unassembled WGS sequence"/>
</dbReference>
<organism evidence="1 2">
    <name type="scientific">Clostridium frigidicarnis</name>
    <dbReference type="NCBI Taxonomy" id="84698"/>
    <lineage>
        <taxon>Bacteria</taxon>
        <taxon>Bacillati</taxon>
        <taxon>Bacillota</taxon>
        <taxon>Clostridia</taxon>
        <taxon>Eubacteriales</taxon>
        <taxon>Clostridiaceae</taxon>
        <taxon>Clostridium</taxon>
    </lineage>
</organism>
<proteinExistence type="predicted"/>
<dbReference type="RefSeq" id="WP_090040908.1">
    <property type="nucleotide sequence ID" value="NZ_FOKI01000012.1"/>
</dbReference>
<name>A0A1I0YEI7_9CLOT</name>
<gene>
    <name evidence="1" type="ORF">SAMN04488528_101299</name>
</gene>
<dbReference type="Pfam" id="PF14516">
    <property type="entry name" value="AAA_35"/>
    <property type="match status" value="1"/>
</dbReference>
<evidence type="ECO:0000313" key="1">
    <source>
        <dbReference type="EMBL" id="SFB11186.1"/>
    </source>
</evidence>
<sequence>MYKRFNSTGVCIPSIHYMVDIGSKINKIKTMVHRGEYFVINRPRQYGKTTTMFMLEEELKKDYLIIGVSFEGIGDEIFNSESNFSAGFLRILSRALRFEDREMSSFIIKLSEKVNNFETLSYAITDIIDESSKPVILLVDEVDKNSNNQLFLSFLGMLRSKFLLRQQGKDKTFKSVILAGVYDIKNLKLKIKQDEDIKYNSPWNIAVNFDIDMSFTTEEISTMLKEYSKDEKIEMDIKEISSMLHYYTDGYPFLVSRLCQIIDEKLIVGDRYAWNTETLIKAVKEILQEGNTLFDDLIKNVENNDALREYIFDLIINGAEKTFVIDNPLINIGFIFGYFKNVNGRVKISNRIFQQRLCNYFSSKLEDKTDMSKYNFKENFIIKDGLDFEKICFK</sequence>
<protein>
    <submittedName>
        <fullName evidence="1">Predicted AAA-ATPase</fullName>
    </submittedName>
</protein>
<dbReference type="STRING" id="84698.SAMN04488528_101299"/>
<dbReference type="InterPro" id="IPR027417">
    <property type="entry name" value="P-loop_NTPase"/>
</dbReference>